<feature type="transmembrane region" description="Helical" evidence="1">
    <location>
        <begin position="266"/>
        <end position="285"/>
    </location>
</feature>
<comment type="caution">
    <text evidence="2">The sequence shown here is derived from an EMBL/GenBank/DDBJ whole genome shotgun (WGS) entry which is preliminary data.</text>
</comment>
<dbReference type="EMBL" id="MCFH01000039">
    <property type="protein sequence ID" value="ORX45584.1"/>
    <property type="molecule type" value="Genomic_DNA"/>
</dbReference>
<dbReference type="AlphaFoldDB" id="A0A1Y1V3E3"/>
<keyword evidence="1" id="KW-1133">Transmembrane helix</keyword>
<accession>A0A1Y1V3E3</accession>
<reference evidence="2 3" key="1">
    <citation type="submission" date="2016-08" db="EMBL/GenBank/DDBJ databases">
        <title>Genomes of anaerobic fungi encode conserved fungal cellulosomes for biomass hydrolysis.</title>
        <authorList>
            <consortium name="DOE Joint Genome Institute"/>
            <person name="Haitjema C.H."/>
            <person name="Gilmore S.P."/>
            <person name="Henske J.K."/>
            <person name="Solomon K.V."/>
            <person name="De Groot R."/>
            <person name="Kuo A."/>
            <person name="Mondo S.J."/>
            <person name="Salamov A.A."/>
            <person name="Labutti K."/>
            <person name="Zhao Z."/>
            <person name="Chiniquy J."/>
            <person name="Barry K."/>
            <person name="Brewer H.M."/>
            <person name="Purvine S.O."/>
            <person name="Wright A.T."/>
            <person name="Boxma B."/>
            <person name="Van Alen T."/>
            <person name="Hackstein J.H."/>
            <person name="Baker S.E."/>
            <person name="Grigoriev I.V."/>
            <person name="O'Malley M.A."/>
        </authorList>
    </citation>
    <scope>NUCLEOTIDE SEQUENCE [LARGE SCALE GENOMIC DNA]</scope>
    <source>
        <strain evidence="3">finn</strain>
    </source>
</reference>
<sequence>FEDIIINYDEKIDGLCESYEIDKEIINQQSTLKIKKRDYENLKLGISFAIIFFFIILVDYMVFDISTKVKDLVTIAEKSADRYTLLKGIQLFTYESVIQDRSLFLEGEPERILSDNIKKLEKLQEELKTGSYGGPTFDNYPALDNILKDNGCHRMYYDPSCMFMQYQYDSSYGFTEEIATLPMNELISEYLVNVKSFIENLKEDKYIKLPFSNAENIKIMFEQMKNDNFFRLQEKLVNNLIGDIQVIDDYLISSSLLLLDSNKNTLIYVVSIGCGILIIIDIFVFNKVYQTKIKNLDAFISFVFLMPQSLVNKIDRFKK</sequence>
<name>A0A1Y1V3E3_9FUNG</name>
<dbReference type="OrthoDB" id="2154671at2759"/>
<gene>
    <name evidence="2" type="ORF">BCR36DRAFT_259127</name>
</gene>
<evidence type="ECO:0000256" key="1">
    <source>
        <dbReference type="SAM" id="Phobius"/>
    </source>
</evidence>
<feature type="transmembrane region" description="Helical" evidence="1">
    <location>
        <begin position="42"/>
        <end position="63"/>
    </location>
</feature>
<feature type="non-terminal residue" evidence="2">
    <location>
        <position position="319"/>
    </location>
</feature>
<dbReference type="STRING" id="1754191.A0A1Y1V3E3"/>
<dbReference type="Proteomes" id="UP000193719">
    <property type="component" value="Unassembled WGS sequence"/>
</dbReference>
<evidence type="ECO:0000313" key="2">
    <source>
        <dbReference type="EMBL" id="ORX45584.1"/>
    </source>
</evidence>
<protein>
    <submittedName>
        <fullName evidence="2">Uncharacterized protein</fullName>
    </submittedName>
</protein>
<reference evidence="2 3" key="2">
    <citation type="submission" date="2016-08" db="EMBL/GenBank/DDBJ databases">
        <title>Pervasive Adenine N6-methylation of Active Genes in Fungi.</title>
        <authorList>
            <consortium name="DOE Joint Genome Institute"/>
            <person name="Mondo S.J."/>
            <person name="Dannebaum R.O."/>
            <person name="Kuo R.C."/>
            <person name="Labutti K."/>
            <person name="Haridas S."/>
            <person name="Kuo A."/>
            <person name="Salamov A."/>
            <person name="Ahrendt S.R."/>
            <person name="Lipzen A."/>
            <person name="Sullivan W."/>
            <person name="Andreopoulos W.B."/>
            <person name="Clum A."/>
            <person name="Lindquist E."/>
            <person name="Daum C."/>
            <person name="Ramamoorthy G.K."/>
            <person name="Gryganskyi A."/>
            <person name="Culley D."/>
            <person name="Magnuson J.K."/>
            <person name="James T.Y."/>
            <person name="O'Malley M.A."/>
            <person name="Stajich J.E."/>
            <person name="Spatafora J.W."/>
            <person name="Visel A."/>
            <person name="Grigoriev I.V."/>
        </authorList>
    </citation>
    <scope>NUCLEOTIDE SEQUENCE [LARGE SCALE GENOMIC DNA]</scope>
    <source>
        <strain evidence="3">finn</strain>
    </source>
</reference>
<feature type="non-terminal residue" evidence="2">
    <location>
        <position position="1"/>
    </location>
</feature>
<keyword evidence="3" id="KW-1185">Reference proteome</keyword>
<evidence type="ECO:0000313" key="3">
    <source>
        <dbReference type="Proteomes" id="UP000193719"/>
    </source>
</evidence>
<keyword evidence="1" id="KW-0812">Transmembrane</keyword>
<proteinExistence type="predicted"/>
<organism evidence="2 3">
    <name type="scientific">Piromyces finnis</name>
    <dbReference type="NCBI Taxonomy" id="1754191"/>
    <lineage>
        <taxon>Eukaryota</taxon>
        <taxon>Fungi</taxon>
        <taxon>Fungi incertae sedis</taxon>
        <taxon>Chytridiomycota</taxon>
        <taxon>Chytridiomycota incertae sedis</taxon>
        <taxon>Neocallimastigomycetes</taxon>
        <taxon>Neocallimastigales</taxon>
        <taxon>Neocallimastigaceae</taxon>
        <taxon>Piromyces</taxon>
    </lineage>
</organism>
<keyword evidence="1" id="KW-0472">Membrane</keyword>